<evidence type="ECO:0000256" key="10">
    <source>
        <dbReference type="ARBA" id="ARBA00023136"/>
    </source>
</evidence>
<evidence type="ECO:0000256" key="1">
    <source>
        <dbReference type="ARBA" id="ARBA00000085"/>
    </source>
</evidence>
<dbReference type="GO" id="GO:0004721">
    <property type="term" value="F:phosphoprotein phosphatase activity"/>
    <property type="evidence" value="ECO:0007669"/>
    <property type="project" value="TreeGrafter"/>
</dbReference>
<keyword evidence="7 13" id="KW-0418">Kinase</keyword>
<evidence type="ECO:0000256" key="7">
    <source>
        <dbReference type="ARBA" id="ARBA00022777"/>
    </source>
</evidence>
<feature type="transmembrane region" description="Helical" evidence="11">
    <location>
        <begin position="51"/>
        <end position="72"/>
    </location>
</feature>
<dbReference type="Gene3D" id="3.30.565.10">
    <property type="entry name" value="Histidine kinase-like ATPase, C-terminal domain"/>
    <property type="match status" value="1"/>
</dbReference>
<name>A0AAV3WWS4_9LACT</name>
<feature type="transmembrane region" description="Helical" evidence="11">
    <location>
        <begin position="20"/>
        <end position="45"/>
    </location>
</feature>
<dbReference type="Pfam" id="PF02518">
    <property type="entry name" value="HATPase_c"/>
    <property type="match status" value="1"/>
</dbReference>
<dbReference type="InterPro" id="IPR003594">
    <property type="entry name" value="HATPase_dom"/>
</dbReference>
<keyword evidence="8 11" id="KW-1133">Transmembrane helix</keyword>
<keyword evidence="4" id="KW-1003">Cell membrane</keyword>
<sequence length="344" mass="40283">MLSAEMNRTQLPLKLRLKSFFILMLPKFLLVLLILGTFGLLFFLSRTPLDLYWYGVQLSLFFLFVSFFFEWLRYSKKIQRAESIHKMGLELGNSKLDRADLSERIYQKQYNILAGEYLGYKQSETEKSKEQMEYFSLWLHQIKTPIAAISLILQQNKEVSGQKQMEQELLRLDDYTHMALNYLKLEDVGKELDLEWVSIDEIIKETLKKYSILFIYNKIQLIYQPLEKNFLTDRQWVQVLVEQILSNSLKYTKTGKISIFLENGHTLVIEDTGAGIRQEDLPKIFEKGYTGLNGRLHEKSTGLGLFLSKKICNRLGHGLHIESELGSGTKVYIDFKRPDFQLFD</sequence>
<reference evidence="13" key="1">
    <citation type="submission" date="2019-08" db="EMBL/GenBank/DDBJ databases">
        <title>Marinilactibacillus psychrotolerans M13-2T whole genome sequencing project.</title>
        <authorList>
            <person name="Ishikawa M."/>
            <person name="Suzuki T."/>
            <person name="Matsutani M."/>
        </authorList>
    </citation>
    <scope>NUCLEOTIDE SEQUENCE</scope>
    <source>
        <strain evidence="13">M13-2T</strain>
    </source>
</reference>
<dbReference type="AlphaFoldDB" id="A0AAV3WWS4"/>
<feature type="domain" description="Histidine kinase" evidence="12">
    <location>
        <begin position="137"/>
        <end position="339"/>
    </location>
</feature>
<evidence type="ECO:0000256" key="3">
    <source>
        <dbReference type="ARBA" id="ARBA00012438"/>
    </source>
</evidence>
<evidence type="ECO:0000256" key="6">
    <source>
        <dbReference type="ARBA" id="ARBA00022692"/>
    </source>
</evidence>
<dbReference type="EMBL" id="BKBI01000011">
    <property type="protein sequence ID" value="GEQ36211.1"/>
    <property type="molecule type" value="Genomic_DNA"/>
</dbReference>
<evidence type="ECO:0000256" key="2">
    <source>
        <dbReference type="ARBA" id="ARBA00004651"/>
    </source>
</evidence>
<gene>
    <name evidence="13" type="ORF">M132T_17190</name>
</gene>
<evidence type="ECO:0000256" key="8">
    <source>
        <dbReference type="ARBA" id="ARBA00022989"/>
    </source>
</evidence>
<dbReference type="EC" id="2.7.13.3" evidence="3"/>
<evidence type="ECO:0000313" key="14">
    <source>
        <dbReference type="Proteomes" id="UP000887127"/>
    </source>
</evidence>
<evidence type="ECO:0000256" key="11">
    <source>
        <dbReference type="SAM" id="Phobius"/>
    </source>
</evidence>
<comment type="subcellular location">
    <subcellularLocation>
        <location evidence="2">Cell membrane</location>
        <topology evidence="2">Multi-pass membrane protein</topology>
    </subcellularLocation>
</comment>
<evidence type="ECO:0000256" key="4">
    <source>
        <dbReference type="ARBA" id="ARBA00022475"/>
    </source>
</evidence>
<dbReference type="Proteomes" id="UP000887127">
    <property type="component" value="Unassembled WGS sequence"/>
</dbReference>
<protein>
    <recommendedName>
        <fullName evidence="3">histidine kinase</fullName>
        <ecNumber evidence="3">2.7.13.3</ecNumber>
    </recommendedName>
</protein>
<dbReference type="GO" id="GO:0000155">
    <property type="term" value="F:phosphorelay sensor kinase activity"/>
    <property type="evidence" value="ECO:0007669"/>
    <property type="project" value="TreeGrafter"/>
</dbReference>
<keyword evidence="10 11" id="KW-0472">Membrane</keyword>
<dbReference type="SMART" id="SM00387">
    <property type="entry name" value="HATPase_c"/>
    <property type="match status" value="1"/>
</dbReference>
<keyword evidence="6 11" id="KW-0812">Transmembrane</keyword>
<evidence type="ECO:0000256" key="5">
    <source>
        <dbReference type="ARBA" id="ARBA00022679"/>
    </source>
</evidence>
<dbReference type="GO" id="GO:0016036">
    <property type="term" value="P:cellular response to phosphate starvation"/>
    <property type="evidence" value="ECO:0007669"/>
    <property type="project" value="TreeGrafter"/>
</dbReference>
<comment type="catalytic activity">
    <reaction evidence="1">
        <text>ATP + protein L-histidine = ADP + protein N-phospho-L-histidine.</text>
        <dbReference type="EC" id="2.7.13.3"/>
    </reaction>
</comment>
<accession>A0AAV3WWS4</accession>
<dbReference type="PANTHER" id="PTHR45453:SF2">
    <property type="entry name" value="HISTIDINE KINASE"/>
    <property type="match status" value="1"/>
</dbReference>
<comment type="caution">
    <text evidence="13">The sequence shown here is derived from an EMBL/GenBank/DDBJ whole genome shotgun (WGS) entry which is preliminary data.</text>
</comment>
<dbReference type="GO" id="GO:0005886">
    <property type="term" value="C:plasma membrane"/>
    <property type="evidence" value="ECO:0007669"/>
    <property type="project" value="UniProtKB-SubCell"/>
</dbReference>
<keyword evidence="5" id="KW-0808">Transferase</keyword>
<dbReference type="InterPro" id="IPR036890">
    <property type="entry name" value="HATPase_C_sf"/>
</dbReference>
<evidence type="ECO:0000313" key="13">
    <source>
        <dbReference type="EMBL" id="GEQ36211.1"/>
    </source>
</evidence>
<dbReference type="SUPFAM" id="SSF55874">
    <property type="entry name" value="ATPase domain of HSP90 chaperone/DNA topoisomerase II/histidine kinase"/>
    <property type="match status" value="1"/>
</dbReference>
<dbReference type="PRINTS" id="PR00344">
    <property type="entry name" value="BCTRLSENSOR"/>
</dbReference>
<organism evidence="13 14">
    <name type="scientific">Marinilactibacillus psychrotolerans</name>
    <dbReference type="NCBI Taxonomy" id="191770"/>
    <lineage>
        <taxon>Bacteria</taxon>
        <taxon>Bacillati</taxon>
        <taxon>Bacillota</taxon>
        <taxon>Bacilli</taxon>
        <taxon>Lactobacillales</taxon>
        <taxon>Carnobacteriaceae</taxon>
        <taxon>Marinilactibacillus</taxon>
    </lineage>
</organism>
<evidence type="ECO:0000256" key="9">
    <source>
        <dbReference type="ARBA" id="ARBA00023012"/>
    </source>
</evidence>
<dbReference type="InterPro" id="IPR050351">
    <property type="entry name" value="BphY/WalK/GraS-like"/>
</dbReference>
<evidence type="ECO:0000259" key="12">
    <source>
        <dbReference type="PROSITE" id="PS50109"/>
    </source>
</evidence>
<proteinExistence type="predicted"/>
<dbReference type="InterPro" id="IPR005467">
    <property type="entry name" value="His_kinase_dom"/>
</dbReference>
<dbReference type="PROSITE" id="PS50109">
    <property type="entry name" value="HIS_KIN"/>
    <property type="match status" value="1"/>
</dbReference>
<keyword evidence="9" id="KW-0902">Two-component regulatory system</keyword>
<dbReference type="InterPro" id="IPR004358">
    <property type="entry name" value="Sig_transdc_His_kin-like_C"/>
</dbReference>
<dbReference type="PANTHER" id="PTHR45453">
    <property type="entry name" value="PHOSPHATE REGULON SENSOR PROTEIN PHOR"/>
    <property type="match status" value="1"/>
</dbReference>